<comment type="caution">
    <text evidence="2">The sequence shown here is derived from an EMBL/GenBank/DDBJ whole genome shotgun (WGS) entry which is preliminary data.</text>
</comment>
<dbReference type="RefSeq" id="WP_098074069.1">
    <property type="nucleotide sequence ID" value="NZ_PDEQ01000001.1"/>
</dbReference>
<evidence type="ECO:0000313" key="2">
    <source>
        <dbReference type="EMBL" id="PEN15170.1"/>
    </source>
</evidence>
<evidence type="ECO:0000256" key="1">
    <source>
        <dbReference type="SAM" id="MobiDB-lite"/>
    </source>
</evidence>
<organism evidence="2 3">
    <name type="scientific">Longibacter salinarum</name>
    <dbReference type="NCBI Taxonomy" id="1850348"/>
    <lineage>
        <taxon>Bacteria</taxon>
        <taxon>Pseudomonadati</taxon>
        <taxon>Rhodothermota</taxon>
        <taxon>Rhodothermia</taxon>
        <taxon>Rhodothermales</taxon>
        <taxon>Salisaetaceae</taxon>
        <taxon>Longibacter</taxon>
    </lineage>
</organism>
<dbReference type="AlphaFoldDB" id="A0A2A8D2R4"/>
<reference evidence="2 3" key="1">
    <citation type="submission" date="2017-10" db="EMBL/GenBank/DDBJ databases">
        <title>Draft genome of Longibacter Salinarum.</title>
        <authorList>
            <person name="Goh K.M."/>
            <person name="Shamsir M.S."/>
            <person name="Lim S.W."/>
        </authorList>
    </citation>
    <scope>NUCLEOTIDE SEQUENCE [LARGE SCALE GENOMIC DNA]</scope>
    <source>
        <strain evidence="2 3">KCTC 52045</strain>
    </source>
</reference>
<feature type="compositionally biased region" description="Polar residues" evidence="1">
    <location>
        <begin position="22"/>
        <end position="33"/>
    </location>
</feature>
<gene>
    <name evidence="2" type="ORF">CRI94_02485</name>
</gene>
<dbReference type="EMBL" id="PDEQ01000001">
    <property type="protein sequence ID" value="PEN15170.1"/>
    <property type="molecule type" value="Genomic_DNA"/>
</dbReference>
<proteinExistence type="predicted"/>
<protein>
    <submittedName>
        <fullName evidence="2">Uncharacterized protein</fullName>
    </submittedName>
</protein>
<keyword evidence="3" id="KW-1185">Reference proteome</keyword>
<evidence type="ECO:0000313" key="3">
    <source>
        <dbReference type="Proteomes" id="UP000220102"/>
    </source>
</evidence>
<sequence length="275" mass="29663">MSEHSAKHADEHQTEHSGEAETPTSVESQSSNDAPEDVRARDMEYEELVEELERLRAEVTRLRARQAAAEKGSWLQQHPVAAIIATTTLGAAAGYVGAQYGRPKDTFSERTRKQLRKLAEQARDVASEVQVEIGNQARTLRDRSNKMVEESLPAAKKRASLGNGAVASPSIDGEKYKSAASDMLEQVMTKAQEAGEAMRERAQSATHTSAADAVRSYSSDDGIVPADVKAKAAGLAATSVGLVLMRKLARSAGKIGSSMLIAYITKKVVDSVRKR</sequence>
<feature type="region of interest" description="Disordered" evidence="1">
    <location>
        <begin position="1"/>
        <end position="45"/>
    </location>
</feature>
<dbReference type="Proteomes" id="UP000220102">
    <property type="component" value="Unassembled WGS sequence"/>
</dbReference>
<feature type="compositionally biased region" description="Basic and acidic residues" evidence="1">
    <location>
        <begin position="1"/>
        <end position="19"/>
    </location>
</feature>
<accession>A0A2A8D2R4</accession>
<name>A0A2A8D2R4_9BACT</name>